<dbReference type="InterPro" id="IPR011990">
    <property type="entry name" value="TPR-like_helical_dom_sf"/>
</dbReference>
<dbReference type="SUPFAM" id="SSF48452">
    <property type="entry name" value="TPR-like"/>
    <property type="match status" value="1"/>
</dbReference>
<dbReference type="Proteomes" id="UP001258315">
    <property type="component" value="Unassembled WGS sequence"/>
</dbReference>
<dbReference type="Pfam" id="PF07980">
    <property type="entry name" value="SusD_RagB"/>
    <property type="match status" value="1"/>
</dbReference>
<evidence type="ECO:0000256" key="5">
    <source>
        <dbReference type="ARBA" id="ARBA00023237"/>
    </source>
</evidence>
<evidence type="ECO:0000259" key="6">
    <source>
        <dbReference type="Pfam" id="PF07980"/>
    </source>
</evidence>
<keyword evidence="3" id="KW-0732">Signal</keyword>
<dbReference type="Gene3D" id="1.25.40.390">
    <property type="match status" value="1"/>
</dbReference>
<evidence type="ECO:0000256" key="2">
    <source>
        <dbReference type="ARBA" id="ARBA00006275"/>
    </source>
</evidence>
<proteinExistence type="inferred from homology"/>
<keyword evidence="4" id="KW-0472">Membrane</keyword>
<gene>
    <name evidence="7" type="ORF">QE417_002330</name>
</gene>
<dbReference type="EMBL" id="JAVLVU010000001">
    <property type="protein sequence ID" value="MDT3403258.1"/>
    <property type="molecule type" value="Genomic_DNA"/>
</dbReference>
<protein>
    <recommendedName>
        <fullName evidence="6">RagB/SusD domain-containing protein</fullName>
    </recommendedName>
</protein>
<evidence type="ECO:0000256" key="3">
    <source>
        <dbReference type="ARBA" id="ARBA00022729"/>
    </source>
</evidence>
<reference evidence="8" key="1">
    <citation type="submission" date="2023-07" db="EMBL/GenBank/DDBJ databases">
        <title>Functional and genomic diversity of the sorghum phyllosphere microbiome.</title>
        <authorList>
            <person name="Shade A."/>
        </authorList>
    </citation>
    <scope>NUCLEOTIDE SEQUENCE [LARGE SCALE GENOMIC DNA]</scope>
    <source>
        <strain evidence="8">SORGH_AS_0422</strain>
    </source>
</reference>
<dbReference type="InterPro" id="IPR012944">
    <property type="entry name" value="SusD_RagB_dom"/>
</dbReference>
<comment type="similarity">
    <text evidence="2">Belongs to the SusD family.</text>
</comment>
<evidence type="ECO:0000313" key="7">
    <source>
        <dbReference type="EMBL" id="MDT3403258.1"/>
    </source>
</evidence>
<name>A0ABU3GTZ9_9SPHI</name>
<evidence type="ECO:0000256" key="4">
    <source>
        <dbReference type="ARBA" id="ARBA00023136"/>
    </source>
</evidence>
<dbReference type="RefSeq" id="WP_311950090.1">
    <property type="nucleotide sequence ID" value="NZ_JAVLVU010000001.1"/>
</dbReference>
<evidence type="ECO:0000313" key="8">
    <source>
        <dbReference type="Proteomes" id="UP001258315"/>
    </source>
</evidence>
<keyword evidence="5" id="KW-0998">Cell outer membrane</keyword>
<comment type="caution">
    <text evidence="7">The sequence shown here is derived from an EMBL/GenBank/DDBJ whole genome shotgun (WGS) entry which is preliminary data.</text>
</comment>
<sequence>MPDVQALALLNAVRQRSDATTTFAPANNAALADLILTERNIEFLGEGLRGTDLSRLNLPFPARGSITSPTPPASGSYIWPISNSELQYNALIGGSNN</sequence>
<comment type="subcellular location">
    <subcellularLocation>
        <location evidence="1">Cell outer membrane</location>
    </subcellularLocation>
</comment>
<evidence type="ECO:0000256" key="1">
    <source>
        <dbReference type="ARBA" id="ARBA00004442"/>
    </source>
</evidence>
<organism evidence="7 8">
    <name type="scientific">Mucilaginibacter terrae</name>
    <dbReference type="NCBI Taxonomy" id="1955052"/>
    <lineage>
        <taxon>Bacteria</taxon>
        <taxon>Pseudomonadati</taxon>
        <taxon>Bacteroidota</taxon>
        <taxon>Sphingobacteriia</taxon>
        <taxon>Sphingobacteriales</taxon>
        <taxon>Sphingobacteriaceae</taxon>
        <taxon>Mucilaginibacter</taxon>
    </lineage>
</organism>
<accession>A0ABU3GTZ9</accession>
<keyword evidence="8" id="KW-1185">Reference proteome</keyword>
<feature type="domain" description="RagB/SusD" evidence="6">
    <location>
        <begin position="5"/>
        <end position="56"/>
    </location>
</feature>